<evidence type="ECO:0000313" key="3">
    <source>
        <dbReference type="EMBL" id="MBB3106742.1"/>
    </source>
</evidence>
<name>A0A839TB74_9GAMM</name>
<evidence type="ECO:0008006" key="5">
    <source>
        <dbReference type="Google" id="ProtNLM"/>
    </source>
</evidence>
<reference evidence="3 4" key="1">
    <citation type="submission" date="2020-08" db="EMBL/GenBank/DDBJ databases">
        <title>Genomic Encyclopedia of Type Strains, Phase III (KMG-III): the genomes of soil and plant-associated and newly described type strains.</title>
        <authorList>
            <person name="Whitman W."/>
        </authorList>
    </citation>
    <scope>NUCLEOTIDE SEQUENCE [LARGE SCALE GENOMIC DNA]</scope>
    <source>
        <strain evidence="3 4">CECT 5885</strain>
    </source>
</reference>
<evidence type="ECO:0000313" key="4">
    <source>
        <dbReference type="Proteomes" id="UP000588111"/>
    </source>
</evidence>
<feature type="signal peptide" evidence="2">
    <location>
        <begin position="1"/>
        <end position="27"/>
    </location>
</feature>
<feature type="region of interest" description="Disordered" evidence="1">
    <location>
        <begin position="30"/>
        <end position="56"/>
    </location>
</feature>
<feature type="chain" id="PRO_5032420486" description="C-type lysozyme inhibitor domain-containing protein" evidence="2">
    <location>
        <begin position="28"/>
        <end position="183"/>
    </location>
</feature>
<comment type="caution">
    <text evidence="3">The sequence shown here is derived from an EMBL/GenBank/DDBJ whole genome shotgun (WGS) entry which is preliminary data.</text>
</comment>
<dbReference type="EMBL" id="JACHXL010000002">
    <property type="protein sequence ID" value="MBB3106742.1"/>
    <property type="molecule type" value="Genomic_DNA"/>
</dbReference>
<protein>
    <recommendedName>
        <fullName evidence="5">C-type lysozyme inhibitor domain-containing protein</fullName>
    </recommendedName>
</protein>
<evidence type="ECO:0000256" key="2">
    <source>
        <dbReference type="SAM" id="SignalP"/>
    </source>
</evidence>
<sequence length="183" mass="19505">MNIELLKKLRTSIVLSGLMVGAMTLSACQQQQETEPSLEDSISEEQSVPMSAEPAEPSDVVVDAPASEVEDDTIASVNTGVNQISYSCSPALAVEATYKDTDNQVILATAQGTATLTKTNDATNPEVFEVKTALDGDEGFVQWRVAHTERETGVMRTAGADANNVSTYECKKAEDAETVEEAV</sequence>
<dbReference type="RefSeq" id="WP_183619757.1">
    <property type="nucleotide sequence ID" value="NZ_CAJHAH010000001.1"/>
</dbReference>
<evidence type="ECO:0000256" key="1">
    <source>
        <dbReference type="SAM" id="MobiDB-lite"/>
    </source>
</evidence>
<dbReference type="Proteomes" id="UP000588111">
    <property type="component" value="Unassembled WGS sequence"/>
</dbReference>
<dbReference type="AlphaFoldDB" id="A0A839TB74"/>
<keyword evidence="4" id="KW-1185">Reference proteome</keyword>
<dbReference type="PROSITE" id="PS51257">
    <property type="entry name" value="PROKAR_LIPOPROTEIN"/>
    <property type="match status" value="1"/>
</dbReference>
<gene>
    <name evidence="3" type="ORF">FHS24_001243</name>
</gene>
<keyword evidence="2" id="KW-0732">Signal</keyword>
<accession>A0A839TB74</accession>
<proteinExistence type="predicted"/>
<organism evidence="3 4">
    <name type="scientific">Psychrobacter luti</name>
    <dbReference type="NCBI Taxonomy" id="198481"/>
    <lineage>
        <taxon>Bacteria</taxon>
        <taxon>Pseudomonadati</taxon>
        <taxon>Pseudomonadota</taxon>
        <taxon>Gammaproteobacteria</taxon>
        <taxon>Moraxellales</taxon>
        <taxon>Moraxellaceae</taxon>
        <taxon>Psychrobacter</taxon>
    </lineage>
</organism>